<comment type="miscellaneous">
    <text evidence="1">Reaction mechanism of ThiL seems to utilize a direct, inline transfer of the gamma-phosphate of ATP to TMP rather than a phosphorylated enzyme intermediate.</text>
</comment>
<feature type="binding site" evidence="1">
    <location>
        <position position="226"/>
    </location>
    <ligand>
        <name>Mg(2+)</name>
        <dbReference type="ChEBI" id="CHEBI:18420"/>
        <label>5</label>
    </ligand>
</feature>
<dbReference type="Gene3D" id="3.90.650.10">
    <property type="entry name" value="PurM-like C-terminal domain"/>
    <property type="match status" value="1"/>
</dbReference>
<sequence>MTTSDSVTTLDDLGEDGVLRRLLDRLPRTPTPGLLVGPGDDAAVSAPSGRLVSTTDMLVEGEDFRRDWLDPRLLGIKAAAQNLADVAAMGATPHGLLLSIAAPGDTPVELLTELMDGFAAEAQRAGAAVFGGDLSGGPCIVVSVTALGSLTRPPVLRSGAQPGDAVVLAGTIGHAAAGLELLFARVAPGEDRTLDPVIEVQRAPSPDYSAALRAAPVAHAMIDASDGLSGDLGRLAVASGVRAALDRDALEELARPLLPAARALAARGAPGRPEERALRWVLDGGEDHGFIAAMPGQSVPVGWVRIGTCRAGQPGVELDGTPLTARAFSHFTGDR</sequence>
<keyword evidence="1" id="KW-0460">Magnesium</keyword>
<feature type="binding site" evidence="1">
    <location>
        <position position="286"/>
    </location>
    <ligand>
        <name>substrate</name>
    </ligand>
</feature>
<gene>
    <name evidence="1" type="primary">thiL</name>
    <name evidence="4" type="ORF">GCM10022261_24310</name>
</gene>
<feature type="binding site" evidence="1">
    <location>
        <position position="54"/>
    </location>
    <ligand>
        <name>Mg(2+)</name>
        <dbReference type="ChEBI" id="CHEBI:18420"/>
        <label>4</label>
    </ligand>
</feature>
<dbReference type="RefSeq" id="WP_236862864.1">
    <property type="nucleotide sequence ID" value="NZ_BAABAZ010000006.1"/>
</dbReference>
<feature type="binding site" evidence="1">
    <location>
        <position position="85"/>
    </location>
    <ligand>
        <name>Mg(2+)</name>
        <dbReference type="ChEBI" id="CHEBI:18420"/>
        <label>4</label>
    </ligand>
</feature>
<feature type="binding site" evidence="1">
    <location>
        <position position="223"/>
    </location>
    <ligand>
        <name>Mg(2+)</name>
        <dbReference type="ChEBI" id="CHEBI:18420"/>
        <label>3</label>
    </ligand>
</feature>
<keyword evidence="1" id="KW-0547">Nucleotide-binding</keyword>
<dbReference type="InterPro" id="IPR016188">
    <property type="entry name" value="PurM-like_N"/>
</dbReference>
<feature type="binding site" evidence="1">
    <location>
        <position position="41"/>
    </location>
    <ligand>
        <name>Mg(2+)</name>
        <dbReference type="ChEBI" id="CHEBI:18420"/>
        <label>3</label>
    </ligand>
</feature>
<feature type="binding site" evidence="1">
    <location>
        <position position="157"/>
    </location>
    <ligand>
        <name>ATP</name>
        <dbReference type="ChEBI" id="CHEBI:30616"/>
    </ligand>
</feature>
<keyword evidence="1" id="KW-0784">Thiamine biosynthesis</keyword>
<dbReference type="Pfam" id="PF02769">
    <property type="entry name" value="AIRS_C"/>
    <property type="match status" value="1"/>
</dbReference>
<feature type="domain" description="PurM-like N-terminal" evidence="2">
    <location>
        <begin position="39"/>
        <end position="149"/>
    </location>
</feature>
<comment type="caution">
    <text evidence="4">The sequence shown here is derived from an EMBL/GenBank/DDBJ whole genome shotgun (WGS) entry which is preliminary data.</text>
</comment>
<feature type="binding site" evidence="1">
    <location>
        <position position="63"/>
    </location>
    <ligand>
        <name>substrate</name>
    </ligand>
</feature>
<keyword evidence="1" id="KW-0479">Metal-binding</keyword>
<dbReference type="InterPro" id="IPR006283">
    <property type="entry name" value="ThiL-like"/>
</dbReference>
<dbReference type="InterPro" id="IPR010918">
    <property type="entry name" value="PurM-like_C_dom"/>
</dbReference>
<dbReference type="SUPFAM" id="SSF55326">
    <property type="entry name" value="PurM N-terminal domain-like"/>
    <property type="match status" value="1"/>
</dbReference>
<dbReference type="PANTHER" id="PTHR30270">
    <property type="entry name" value="THIAMINE-MONOPHOSPHATE KINASE"/>
    <property type="match status" value="1"/>
</dbReference>
<feature type="binding site" evidence="1">
    <location>
        <begin position="132"/>
        <end position="133"/>
    </location>
    <ligand>
        <name>ATP</name>
        <dbReference type="ChEBI" id="CHEBI:30616"/>
    </ligand>
</feature>
<dbReference type="InterPro" id="IPR036921">
    <property type="entry name" value="PurM-like_N_sf"/>
</dbReference>
<feature type="domain" description="PurM-like C-terminal" evidence="3">
    <location>
        <begin position="161"/>
        <end position="256"/>
    </location>
</feature>
<dbReference type="GO" id="GO:0016301">
    <property type="term" value="F:kinase activity"/>
    <property type="evidence" value="ECO:0007669"/>
    <property type="project" value="UniProtKB-KW"/>
</dbReference>
<comment type="similarity">
    <text evidence="1">Belongs to the thiamine-monophosphate kinase family.</text>
</comment>
<feature type="binding site" evidence="1">
    <location>
        <position position="225"/>
    </location>
    <ligand>
        <name>ATP</name>
        <dbReference type="ChEBI" id="CHEBI:30616"/>
    </ligand>
</feature>
<feature type="binding site" evidence="1">
    <location>
        <position position="85"/>
    </location>
    <ligand>
        <name>Mg(2+)</name>
        <dbReference type="ChEBI" id="CHEBI:18420"/>
        <label>2</label>
    </ligand>
</feature>
<keyword evidence="5" id="KW-1185">Reference proteome</keyword>
<dbReference type="Gene3D" id="3.30.1330.10">
    <property type="entry name" value="PurM-like, N-terminal domain"/>
    <property type="match status" value="1"/>
</dbReference>
<accession>A0ABP8ELP1</accession>
<dbReference type="Proteomes" id="UP001501586">
    <property type="component" value="Unassembled WGS sequence"/>
</dbReference>
<keyword evidence="1" id="KW-0067">ATP-binding</keyword>
<dbReference type="Pfam" id="PF00586">
    <property type="entry name" value="AIRS"/>
    <property type="match status" value="1"/>
</dbReference>
<reference evidence="5" key="1">
    <citation type="journal article" date="2019" name="Int. J. Syst. Evol. Microbiol.">
        <title>The Global Catalogue of Microorganisms (GCM) 10K type strain sequencing project: providing services to taxonomists for standard genome sequencing and annotation.</title>
        <authorList>
            <consortium name="The Broad Institute Genomics Platform"/>
            <consortium name="The Broad Institute Genome Sequencing Center for Infectious Disease"/>
            <person name="Wu L."/>
            <person name="Ma J."/>
        </authorList>
    </citation>
    <scope>NUCLEOTIDE SEQUENCE [LARGE SCALE GENOMIC DNA]</scope>
    <source>
        <strain evidence="5">JCM 17458</strain>
    </source>
</reference>
<protein>
    <recommendedName>
        <fullName evidence="1">Thiamine-monophosphate kinase</fullName>
        <shortName evidence="1">TMP kinase</shortName>
        <shortName evidence="1">Thiamine-phosphate kinase</shortName>
        <ecNumber evidence="1">2.7.4.16</ecNumber>
    </recommendedName>
</protein>
<evidence type="ECO:0000259" key="3">
    <source>
        <dbReference type="Pfam" id="PF02769"/>
    </source>
</evidence>
<feature type="binding site" evidence="1">
    <location>
        <position position="56"/>
    </location>
    <ligand>
        <name>Mg(2+)</name>
        <dbReference type="ChEBI" id="CHEBI:18420"/>
        <label>2</label>
    </ligand>
</feature>
<comment type="pathway">
    <text evidence="1">Cofactor biosynthesis; thiamine diphosphate biosynthesis; thiamine diphosphate from thiamine phosphate: step 1/1.</text>
</comment>
<comment type="caution">
    <text evidence="1">Lacks conserved residue(s) required for the propagation of feature annotation.</text>
</comment>
<comment type="catalytic activity">
    <reaction evidence="1">
        <text>thiamine phosphate + ATP = thiamine diphosphate + ADP</text>
        <dbReference type="Rhea" id="RHEA:15913"/>
        <dbReference type="ChEBI" id="CHEBI:30616"/>
        <dbReference type="ChEBI" id="CHEBI:37575"/>
        <dbReference type="ChEBI" id="CHEBI:58937"/>
        <dbReference type="ChEBI" id="CHEBI:456216"/>
        <dbReference type="EC" id="2.7.4.16"/>
    </reaction>
</comment>
<feature type="binding site" evidence="1">
    <location>
        <position position="85"/>
    </location>
    <ligand>
        <name>Mg(2+)</name>
        <dbReference type="ChEBI" id="CHEBI:18420"/>
        <label>3</label>
    </ligand>
</feature>
<evidence type="ECO:0000313" key="4">
    <source>
        <dbReference type="EMBL" id="GAA4284900.1"/>
    </source>
</evidence>
<dbReference type="SUPFAM" id="SSF56042">
    <property type="entry name" value="PurM C-terminal domain-like"/>
    <property type="match status" value="1"/>
</dbReference>
<feature type="binding site" evidence="1">
    <location>
        <position position="133"/>
    </location>
    <ligand>
        <name>Mg(2+)</name>
        <dbReference type="ChEBI" id="CHEBI:18420"/>
        <label>1</label>
    </ligand>
</feature>
<comment type="function">
    <text evidence="1">Catalyzes the ATP-dependent phosphorylation of thiamine-monophosphate (TMP) to form thiamine-pyrophosphate (TPP), the active form of vitamin B1.</text>
</comment>
<dbReference type="PIRSF" id="PIRSF005303">
    <property type="entry name" value="Thiam_monoph_kin"/>
    <property type="match status" value="1"/>
</dbReference>
<dbReference type="NCBIfam" id="TIGR01379">
    <property type="entry name" value="thiL"/>
    <property type="match status" value="1"/>
</dbReference>
<feature type="binding site" evidence="1">
    <location>
        <position position="55"/>
    </location>
    <ligand>
        <name>Mg(2+)</name>
        <dbReference type="ChEBI" id="CHEBI:18420"/>
        <label>1</label>
    </ligand>
</feature>
<evidence type="ECO:0000313" key="5">
    <source>
        <dbReference type="Proteomes" id="UP001501586"/>
    </source>
</evidence>
<proteinExistence type="inferred from homology"/>
<evidence type="ECO:0000256" key="1">
    <source>
        <dbReference type="HAMAP-Rule" id="MF_02128"/>
    </source>
</evidence>
<dbReference type="InterPro" id="IPR036676">
    <property type="entry name" value="PurM-like_C_sf"/>
</dbReference>
<evidence type="ECO:0000259" key="2">
    <source>
        <dbReference type="Pfam" id="PF00586"/>
    </source>
</evidence>
<dbReference type="EMBL" id="BAABAZ010000006">
    <property type="protein sequence ID" value="GAA4284900.1"/>
    <property type="molecule type" value="Genomic_DNA"/>
</dbReference>
<keyword evidence="1 4" id="KW-0418">Kinase</keyword>
<dbReference type="HAMAP" id="MF_02128">
    <property type="entry name" value="TMP_kinase"/>
    <property type="match status" value="1"/>
</dbReference>
<feature type="binding site" evidence="1">
    <location>
        <position position="41"/>
    </location>
    <ligand>
        <name>Mg(2+)</name>
        <dbReference type="ChEBI" id="CHEBI:18420"/>
        <label>4</label>
    </ligand>
</feature>
<organism evidence="4 5">
    <name type="scientific">Brevibacterium daeguense</name>
    <dbReference type="NCBI Taxonomy" id="909936"/>
    <lineage>
        <taxon>Bacteria</taxon>
        <taxon>Bacillati</taxon>
        <taxon>Actinomycetota</taxon>
        <taxon>Actinomycetes</taxon>
        <taxon>Micrococcales</taxon>
        <taxon>Brevibacteriaceae</taxon>
        <taxon>Brevibacterium</taxon>
    </lineage>
</organism>
<keyword evidence="1" id="KW-0808">Transferase</keyword>
<feature type="binding site" evidence="1">
    <location>
        <position position="328"/>
    </location>
    <ligand>
        <name>substrate</name>
    </ligand>
</feature>
<dbReference type="EC" id="2.7.4.16" evidence="1"/>
<dbReference type="CDD" id="cd02194">
    <property type="entry name" value="ThiL"/>
    <property type="match status" value="1"/>
</dbReference>
<feature type="binding site" evidence="1">
    <location>
        <position position="56"/>
    </location>
    <ligand>
        <name>Mg(2+)</name>
        <dbReference type="ChEBI" id="CHEBI:18420"/>
        <label>1</label>
    </ligand>
</feature>
<dbReference type="PANTHER" id="PTHR30270:SF0">
    <property type="entry name" value="THIAMINE-MONOPHOSPHATE KINASE"/>
    <property type="match status" value="1"/>
</dbReference>
<name>A0ABP8ELP1_9MICO</name>